<dbReference type="EMBL" id="LXQA011270127">
    <property type="protein sequence ID" value="MCI91372.1"/>
    <property type="molecule type" value="Genomic_DNA"/>
</dbReference>
<name>A0A392VV91_9FABA</name>
<keyword evidence="2" id="KW-1185">Reference proteome</keyword>
<dbReference type="Proteomes" id="UP000265520">
    <property type="component" value="Unassembled WGS sequence"/>
</dbReference>
<accession>A0A392VV91</accession>
<proteinExistence type="predicted"/>
<protein>
    <submittedName>
        <fullName evidence="1">Uncharacterized protein</fullName>
    </submittedName>
</protein>
<evidence type="ECO:0000313" key="2">
    <source>
        <dbReference type="Proteomes" id="UP000265520"/>
    </source>
</evidence>
<reference evidence="1 2" key="1">
    <citation type="journal article" date="2018" name="Front. Plant Sci.">
        <title>Red Clover (Trifolium pratense) and Zigzag Clover (T. medium) - A Picture of Genomic Similarities and Differences.</title>
        <authorList>
            <person name="Dluhosova J."/>
            <person name="Istvanek J."/>
            <person name="Nedelnik J."/>
            <person name="Repkova J."/>
        </authorList>
    </citation>
    <scope>NUCLEOTIDE SEQUENCE [LARGE SCALE GENOMIC DNA]</scope>
    <source>
        <strain evidence="2">cv. 10/8</strain>
        <tissue evidence="1">Leaf</tissue>
    </source>
</reference>
<organism evidence="1 2">
    <name type="scientific">Trifolium medium</name>
    <dbReference type="NCBI Taxonomy" id="97028"/>
    <lineage>
        <taxon>Eukaryota</taxon>
        <taxon>Viridiplantae</taxon>
        <taxon>Streptophyta</taxon>
        <taxon>Embryophyta</taxon>
        <taxon>Tracheophyta</taxon>
        <taxon>Spermatophyta</taxon>
        <taxon>Magnoliopsida</taxon>
        <taxon>eudicotyledons</taxon>
        <taxon>Gunneridae</taxon>
        <taxon>Pentapetalae</taxon>
        <taxon>rosids</taxon>
        <taxon>fabids</taxon>
        <taxon>Fabales</taxon>
        <taxon>Fabaceae</taxon>
        <taxon>Papilionoideae</taxon>
        <taxon>50 kb inversion clade</taxon>
        <taxon>NPAAA clade</taxon>
        <taxon>Hologalegina</taxon>
        <taxon>IRL clade</taxon>
        <taxon>Trifolieae</taxon>
        <taxon>Trifolium</taxon>
    </lineage>
</organism>
<comment type="caution">
    <text evidence="1">The sequence shown here is derived from an EMBL/GenBank/DDBJ whole genome shotgun (WGS) entry which is preliminary data.</text>
</comment>
<dbReference type="AlphaFoldDB" id="A0A392VV91"/>
<evidence type="ECO:0000313" key="1">
    <source>
        <dbReference type="EMBL" id="MCI91372.1"/>
    </source>
</evidence>
<feature type="non-terminal residue" evidence="1">
    <location>
        <position position="1"/>
    </location>
</feature>
<sequence length="34" mass="3369">LSGICSEFGWFEGVASEGICSEGVASEAGDVSTS</sequence>